<evidence type="ECO:0000256" key="4">
    <source>
        <dbReference type="ARBA" id="ARBA00023125"/>
    </source>
</evidence>
<dbReference type="InterPro" id="IPR007219">
    <property type="entry name" value="XnlR_reg_dom"/>
</dbReference>
<feature type="domain" description="Zn(2)-C6 fungal-type" evidence="8">
    <location>
        <begin position="15"/>
        <end position="48"/>
    </location>
</feature>
<dbReference type="CDD" id="cd00067">
    <property type="entry name" value="GAL4"/>
    <property type="match status" value="1"/>
</dbReference>
<evidence type="ECO:0000256" key="3">
    <source>
        <dbReference type="ARBA" id="ARBA00023015"/>
    </source>
</evidence>
<dbReference type="SMART" id="SM00066">
    <property type="entry name" value="GAL4"/>
    <property type="match status" value="1"/>
</dbReference>
<dbReference type="Gene3D" id="4.10.240.10">
    <property type="entry name" value="Zn(2)-C6 fungal-type DNA-binding domain"/>
    <property type="match status" value="1"/>
</dbReference>
<dbReference type="GO" id="GO:0006351">
    <property type="term" value="P:DNA-templated transcription"/>
    <property type="evidence" value="ECO:0007669"/>
    <property type="project" value="InterPro"/>
</dbReference>
<keyword evidence="4" id="KW-0238">DNA-binding</keyword>
<evidence type="ECO:0000256" key="7">
    <source>
        <dbReference type="SAM" id="MobiDB-lite"/>
    </source>
</evidence>
<reference evidence="10" key="2">
    <citation type="journal article" date="2018" name="Nat. Commun.">
        <title>Extreme sensitivity to ultraviolet light in the fungal pathogen causing white-nose syndrome of bats.</title>
        <authorList>
            <person name="Palmer J.M."/>
            <person name="Drees K.P."/>
            <person name="Foster J.T."/>
            <person name="Lindner D.L."/>
        </authorList>
    </citation>
    <scope>NUCLEOTIDE SEQUENCE [LARGE SCALE GENOMIC DNA]</scope>
    <source>
        <strain evidence="10">UAMH 10579</strain>
    </source>
</reference>
<dbReference type="PANTHER" id="PTHR47171:SF5">
    <property type="entry name" value="ZN(II)2CYS6 TRANSCRIPTION FACTOR (EUROFUNG)"/>
    <property type="match status" value="1"/>
</dbReference>
<dbReference type="PROSITE" id="PS00463">
    <property type="entry name" value="ZN2_CY6_FUNGAL_1"/>
    <property type="match status" value="1"/>
</dbReference>
<dbReference type="RefSeq" id="XP_059319331.1">
    <property type="nucleotide sequence ID" value="XM_059464087.1"/>
</dbReference>
<reference evidence="9 10" key="1">
    <citation type="submission" date="2016-03" db="EMBL/GenBank/DDBJ databases">
        <title>Comparative genomics of Pseudogymnoascus destructans, the fungus causing white-nose syndrome of bats.</title>
        <authorList>
            <person name="Palmer J.M."/>
            <person name="Drees K.P."/>
            <person name="Foster J.T."/>
            <person name="Lindner D.L."/>
        </authorList>
    </citation>
    <scope>NUCLEOTIDE SEQUENCE [LARGE SCALE GENOMIC DNA]</scope>
    <source>
        <strain evidence="9 10">UAMH 10579</strain>
    </source>
</reference>
<dbReference type="InterPro" id="IPR036864">
    <property type="entry name" value="Zn2-C6_fun-type_DNA-bd_sf"/>
</dbReference>
<evidence type="ECO:0000259" key="8">
    <source>
        <dbReference type="PROSITE" id="PS50048"/>
    </source>
</evidence>
<keyword evidence="10" id="KW-1185">Reference proteome</keyword>
<dbReference type="GO" id="GO:0008270">
    <property type="term" value="F:zinc ion binding"/>
    <property type="evidence" value="ECO:0007669"/>
    <property type="project" value="InterPro"/>
</dbReference>
<keyword evidence="1" id="KW-0479">Metal-binding</keyword>
<name>A0A1B8G9Q0_9PEZI</name>
<evidence type="ECO:0000256" key="5">
    <source>
        <dbReference type="ARBA" id="ARBA00023163"/>
    </source>
</evidence>
<dbReference type="GO" id="GO:0003677">
    <property type="term" value="F:DNA binding"/>
    <property type="evidence" value="ECO:0007669"/>
    <property type="project" value="UniProtKB-KW"/>
</dbReference>
<dbReference type="Pfam" id="PF00172">
    <property type="entry name" value="Zn_clus"/>
    <property type="match status" value="1"/>
</dbReference>
<accession>A0A1B8G9Q0</accession>
<dbReference type="EMBL" id="KV460265">
    <property type="protein sequence ID" value="OBT92566.2"/>
    <property type="molecule type" value="Genomic_DNA"/>
</dbReference>
<keyword evidence="6" id="KW-0539">Nucleus</keyword>
<dbReference type="GeneID" id="28843032"/>
<dbReference type="GO" id="GO:0000981">
    <property type="term" value="F:DNA-binding transcription factor activity, RNA polymerase II-specific"/>
    <property type="evidence" value="ECO:0007669"/>
    <property type="project" value="InterPro"/>
</dbReference>
<keyword evidence="2" id="KW-0862">Zinc</keyword>
<evidence type="ECO:0000256" key="1">
    <source>
        <dbReference type="ARBA" id="ARBA00022723"/>
    </source>
</evidence>
<dbReference type="InterPro" id="IPR052073">
    <property type="entry name" value="Amide_Lactam_Regulators"/>
</dbReference>
<sequence length="637" mass="71820">MLPFTAPQRRRAGVVCIQCHSRKVKCDLQQLPHGPCNNCKRKNKTCQVRNNRRKRTAHVNTPPFIASPNSTANLNEDETENDSDTMSPIPQREGLEDTNRPPTVAAAAPAAKSNNLMGYLGEQCMFSPSGLPQWSSSIPPPTFPTDISEGILQVSGAAIIPSSSLIIALADTYFKHIYPHIPVLDRSDLDVQPLSPLLVQSLCLAGSALRHSNSSSRRIPHPDNFYNNVKLLLCINHEKDSTIILKSMCLLATRSSQVPTQISLDGTWHWIGVSIRYALNMGLHRESTYTNNKRAGICRRLWWHLFNSDKLQSAGYGRPPAISFHQFDTRMPTMEDFPTNHPDNEVFIYKTKLMVILGKITAAQYQYRLECPPTLEEAMSIVGSLKEWINGLPEDLRLYNGSVRRPYRRSALELHIIYFVCVILINRFCEKPNRSWASLKTPIVAASCIASLFEEIYYRDEVIYLAPINNWFCMVASIPLIISIKLLPEKQSLFTENLAIIKSVLEQMTLRTPSSELILSSVNRVERAKNHEAENNATAPSLHTPTNMDHGDVQESPDFEGFLLDSVEALFPFPNTLCASMDLLSTIQDGNNQDQALPAEHLVEISDWMFNLDFSDMQWDSFQMPFDMTDMPIIGME</sequence>
<feature type="region of interest" description="Disordered" evidence="7">
    <location>
        <begin position="51"/>
        <end position="102"/>
    </location>
</feature>
<dbReference type="Pfam" id="PF04082">
    <property type="entry name" value="Fungal_trans"/>
    <property type="match status" value="1"/>
</dbReference>
<keyword evidence="3" id="KW-0805">Transcription regulation</keyword>
<dbReference type="SMART" id="SM00906">
    <property type="entry name" value="Fungal_trans"/>
    <property type="match status" value="1"/>
</dbReference>
<protein>
    <recommendedName>
        <fullName evidence="8">Zn(2)-C6 fungal-type domain-containing protein</fullName>
    </recommendedName>
</protein>
<gene>
    <name evidence="9" type="ORF">VE01_09646</name>
</gene>
<proteinExistence type="predicted"/>
<dbReference type="PROSITE" id="PS50048">
    <property type="entry name" value="ZN2_CY6_FUNGAL_2"/>
    <property type="match status" value="1"/>
</dbReference>
<organism evidence="9 10">
    <name type="scientific">Pseudogymnoascus verrucosus</name>
    <dbReference type="NCBI Taxonomy" id="342668"/>
    <lineage>
        <taxon>Eukaryota</taxon>
        <taxon>Fungi</taxon>
        <taxon>Dikarya</taxon>
        <taxon>Ascomycota</taxon>
        <taxon>Pezizomycotina</taxon>
        <taxon>Leotiomycetes</taxon>
        <taxon>Thelebolales</taxon>
        <taxon>Thelebolaceae</taxon>
        <taxon>Pseudogymnoascus</taxon>
    </lineage>
</organism>
<evidence type="ECO:0000313" key="9">
    <source>
        <dbReference type="EMBL" id="OBT92566.2"/>
    </source>
</evidence>
<dbReference type="CDD" id="cd12148">
    <property type="entry name" value="fungal_TF_MHR"/>
    <property type="match status" value="1"/>
</dbReference>
<dbReference type="InterPro" id="IPR001138">
    <property type="entry name" value="Zn2Cys6_DnaBD"/>
</dbReference>
<evidence type="ECO:0000256" key="2">
    <source>
        <dbReference type="ARBA" id="ARBA00022833"/>
    </source>
</evidence>
<dbReference type="AlphaFoldDB" id="A0A1B8G9Q0"/>
<evidence type="ECO:0000313" key="10">
    <source>
        <dbReference type="Proteomes" id="UP000091956"/>
    </source>
</evidence>
<evidence type="ECO:0000256" key="6">
    <source>
        <dbReference type="ARBA" id="ARBA00023242"/>
    </source>
</evidence>
<dbReference type="SUPFAM" id="SSF57701">
    <property type="entry name" value="Zn2/Cys6 DNA-binding domain"/>
    <property type="match status" value="1"/>
</dbReference>
<dbReference type="Proteomes" id="UP000091956">
    <property type="component" value="Unassembled WGS sequence"/>
</dbReference>
<dbReference type="PANTHER" id="PTHR47171">
    <property type="entry name" value="FARA-RELATED"/>
    <property type="match status" value="1"/>
</dbReference>
<keyword evidence="5" id="KW-0804">Transcription</keyword>